<reference evidence="4 5" key="1">
    <citation type="submission" date="2019-07" db="EMBL/GenBank/DDBJ databases">
        <title>Whole genome shotgun sequence of Reyranella soli NBRC 108950.</title>
        <authorList>
            <person name="Hosoyama A."/>
            <person name="Uohara A."/>
            <person name="Ohji S."/>
            <person name="Ichikawa N."/>
        </authorList>
    </citation>
    <scope>NUCLEOTIDE SEQUENCE [LARGE SCALE GENOMIC DNA]</scope>
    <source>
        <strain evidence="4 5">NBRC 108950</strain>
    </source>
</reference>
<dbReference type="SUPFAM" id="SSF55729">
    <property type="entry name" value="Acyl-CoA N-acyltransferases (Nat)"/>
    <property type="match status" value="1"/>
</dbReference>
<dbReference type="OrthoDB" id="7356080at2"/>
<dbReference type="InterPro" id="IPR050832">
    <property type="entry name" value="Bact_Acetyltransf"/>
</dbReference>
<keyword evidence="2" id="KW-0012">Acyltransferase</keyword>
<evidence type="ECO:0000256" key="1">
    <source>
        <dbReference type="ARBA" id="ARBA00022679"/>
    </source>
</evidence>
<evidence type="ECO:0000256" key="2">
    <source>
        <dbReference type="ARBA" id="ARBA00023315"/>
    </source>
</evidence>
<dbReference type="AlphaFoldDB" id="A0A512NN44"/>
<dbReference type="GO" id="GO:0016747">
    <property type="term" value="F:acyltransferase activity, transferring groups other than amino-acyl groups"/>
    <property type="evidence" value="ECO:0007669"/>
    <property type="project" value="InterPro"/>
</dbReference>
<dbReference type="InterPro" id="IPR016181">
    <property type="entry name" value="Acyl_CoA_acyltransferase"/>
</dbReference>
<dbReference type="InterPro" id="IPR000182">
    <property type="entry name" value="GNAT_dom"/>
</dbReference>
<dbReference type="Pfam" id="PF00583">
    <property type="entry name" value="Acetyltransf_1"/>
    <property type="match status" value="1"/>
</dbReference>
<protein>
    <recommendedName>
        <fullName evidence="3">N-acetyltransferase domain-containing protein</fullName>
    </recommendedName>
</protein>
<dbReference type="PANTHER" id="PTHR43877">
    <property type="entry name" value="AMINOALKYLPHOSPHONATE N-ACETYLTRANSFERASE-RELATED-RELATED"/>
    <property type="match status" value="1"/>
</dbReference>
<evidence type="ECO:0000259" key="3">
    <source>
        <dbReference type="PROSITE" id="PS51186"/>
    </source>
</evidence>
<dbReference type="CDD" id="cd04301">
    <property type="entry name" value="NAT_SF"/>
    <property type="match status" value="1"/>
</dbReference>
<dbReference type="RefSeq" id="WP_147155719.1">
    <property type="nucleotide sequence ID" value="NZ_BKAJ01000160.1"/>
</dbReference>
<organism evidence="4 5">
    <name type="scientific">Reyranella soli</name>
    <dbReference type="NCBI Taxonomy" id="1230389"/>
    <lineage>
        <taxon>Bacteria</taxon>
        <taxon>Pseudomonadati</taxon>
        <taxon>Pseudomonadota</taxon>
        <taxon>Alphaproteobacteria</taxon>
        <taxon>Hyphomicrobiales</taxon>
        <taxon>Reyranellaceae</taxon>
        <taxon>Reyranella</taxon>
    </lineage>
</organism>
<dbReference type="EMBL" id="BKAJ01000160">
    <property type="protein sequence ID" value="GEP60371.1"/>
    <property type="molecule type" value="Genomic_DNA"/>
</dbReference>
<dbReference type="Proteomes" id="UP000321058">
    <property type="component" value="Unassembled WGS sequence"/>
</dbReference>
<accession>A0A512NN44</accession>
<proteinExistence type="predicted"/>
<comment type="caution">
    <text evidence="4">The sequence shown here is derived from an EMBL/GenBank/DDBJ whole genome shotgun (WGS) entry which is preliminary data.</text>
</comment>
<sequence length="140" mass="15835">MSGHIRRAHPEERPRITEIRLAVRENQLLDPSRVTDADYHWFAENPGIWVWEEDGRILGFSAADTRDGSIWALFIDPDHEGRGIGRALLAKACDVLREAGHRSATLGTEPGSRADGFYRQAGWIALHIDKRGEQILRLDL</sequence>
<keyword evidence="1" id="KW-0808">Transferase</keyword>
<dbReference type="Gene3D" id="3.40.630.30">
    <property type="match status" value="1"/>
</dbReference>
<keyword evidence="5" id="KW-1185">Reference proteome</keyword>
<feature type="domain" description="N-acetyltransferase" evidence="3">
    <location>
        <begin position="3"/>
        <end position="140"/>
    </location>
</feature>
<evidence type="ECO:0000313" key="4">
    <source>
        <dbReference type="EMBL" id="GEP60371.1"/>
    </source>
</evidence>
<dbReference type="PROSITE" id="PS51186">
    <property type="entry name" value="GNAT"/>
    <property type="match status" value="1"/>
</dbReference>
<evidence type="ECO:0000313" key="5">
    <source>
        <dbReference type="Proteomes" id="UP000321058"/>
    </source>
</evidence>
<dbReference type="PANTHER" id="PTHR43877:SF1">
    <property type="entry name" value="ACETYLTRANSFERASE"/>
    <property type="match status" value="1"/>
</dbReference>
<name>A0A512NN44_9HYPH</name>
<gene>
    <name evidence="4" type="ORF">RSO01_75370</name>
</gene>